<name>A0A1M5GM50_9BRAD</name>
<dbReference type="AlphaFoldDB" id="A0A1M5GM50"/>
<proteinExistence type="predicted"/>
<dbReference type="RefSeq" id="WP_079564139.1">
    <property type="nucleotide sequence ID" value="NZ_LT670818.1"/>
</dbReference>
<organism evidence="1 2">
    <name type="scientific">Bradyrhizobium erythrophlei</name>
    <dbReference type="NCBI Taxonomy" id="1437360"/>
    <lineage>
        <taxon>Bacteria</taxon>
        <taxon>Pseudomonadati</taxon>
        <taxon>Pseudomonadota</taxon>
        <taxon>Alphaproteobacteria</taxon>
        <taxon>Hyphomicrobiales</taxon>
        <taxon>Nitrobacteraceae</taxon>
        <taxon>Bradyrhizobium</taxon>
    </lineage>
</organism>
<dbReference type="EMBL" id="LT670818">
    <property type="protein sequence ID" value="SHG04621.1"/>
    <property type="molecule type" value="Genomic_DNA"/>
</dbReference>
<reference evidence="1 2" key="1">
    <citation type="submission" date="2016-11" db="EMBL/GenBank/DDBJ databases">
        <authorList>
            <person name="Jaros S."/>
            <person name="Januszkiewicz K."/>
            <person name="Wedrychowicz H."/>
        </authorList>
    </citation>
    <scope>NUCLEOTIDE SEQUENCE [LARGE SCALE GENOMIC DNA]</scope>
    <source>
        <strain evidence="1 2">GAS242</strain>
    </source>
</reference>
<sequence>MTAIGKWNPDQRIRMARRNSFTIFVDRIFTNSIEPLFTNIFDVVAPIAAIACLYRAGNAG</sequence>
<gene>
    <name evidence="1" type="ORF">SAMN05444169_0234</name>
</gene>
<dbReference type="Proteomes" id="UP000190675">
    <property type="component" value="Chromosome I"/>
</dbReference>
<protein>
    <submittedName>
        <fullName evidence="1">Uncharacterized protein</fullName>
    </submittedName>
</protein>
<evidence type="ECO:0000313" key="2">
    <source>
        <dbReference type="Proteomes" id="UP000190675"/>
    </source>
</evidence>
<evidence type="ECO:0000313" key="1">
    <source>
        <dbReference type="EMBL" id="SHG04621.1"/>
    </source>
</evidence>
<accession>A0A1M5GM50</accession>